<organism evidence="1 2">
    <name type="scientific">Mya arenaria</name>
    <name type="common">Soft-shell clam</name>
    <dbReference type="NCBI Taxonomy" id="6604"/>
    <lineage>
        <taxon>Eukaryota</taxon>
        <taxon>Metazoa</taxon>
        <taxon>Spiralia</taxon>
        <taxon>Lophotrochozoa</taxon>
        <taxon>Mollusca</taxon>
        <taxon>Bivalvia</taxon>
        <taxon>Autobranchia</taxon>
        <taxon>Heteroconchia</taxon>
        <taxon>Euheterodonta</taxon>
        <taxon>Imparidentia</taxon>
        <taxon>Neoheterodontei</taxon>
        <taxon>Myida</taxon>
        <taxon>Myoidea</taxon>
        <taxon>Myidae</taxon>
        <taxon>Mya</taxon>
    </lineage>
</organism>
<feature type="non-terminal residue" evidence="1">
    <location>
        <position position="1"/>
    </location>
</feature>
<keyword evidence="2" id="KW-1185">Reference proteome</keyword>
<evidence type="ECO:0000313" key="2">
    <source>
        <dbReference type="Proteomes" id="UP001164746"/>
    </source>
</evidence>
<proteinExistence type="predicted"/>
<dbReference type="EMBL" id="CP111021">
    <property type="protein sequence ID" value="WAR17998.1"/>
    <property type="molecule type" value="Genomic_DNA"/>
</dbReference>
<accession>A0ABY7F731</accession>
<sequence>VRDVGRHIRHAPKLEVTDDKLKVWFTDLKALLSDPTFHKANPRAQNAIDQLDKISSSFTGKTDAFKRLVMA</sequence>
<dbReference type="Proteomes" id="UP001164746">
    <property type="component" value="Chromosome 10"/>
</dbReference>
<name>A0ABY7F731_MYAAR</name>
<evidence type="ECO:0000313" key="1">
    <source>
        <dbReference type="EMBL" id="WAR17998.1"/>
    </source>
</evidence>
<protein>
    <submittedName>
        <fullName evidence="1">Uncharacterized protein</fullName>
    </submittedName>
</protein>
<reference evidence="1" key="1">
    <citation type="submission" date="2022-11" db="EMBL/GenBank/DDBJ databases">
        <title>Centuries of genome instability and evolution in soft-shell clam transmissible cancer (bioRxiv).</title>
        <authorList>
            <person name="Hart S.F.M."/>
            <person name="Yonemitsu M.A."/>
            <person name="Giersch R.M."/>
            <person name="Beal B.F."/>
            <person name="Arriagada G."/>
            <person name="Davis B.W."/>
            <person name="Ostrander E.A."/>
            <person name="Goff S.P."/>
            <person name="Metzger M.J."/>
        </authorList>
    </citation>
    <scope>NUCLEOTIDE SEQUENCE</scope>
    <source>
        <strain evidence="1">MELC-2E11</strain>
        <tissue evidence="1">Siphon/mantle</tissue>
    </source>
</reference>
<gene>
    <name evidence="1" type="ORF">MAR_032592</name>
</gene>